<reference evidence="3 4" key="1">
    <citation type="journal article" date="2020" name="Int. J. Syst. Evol. Microbiol.">
        <title>Reclassification of Streptomyces castelarensis and Streptomyces sporoclivatus as later heterotypic synonyms of Streptomyces antimycoticus.</title>
        <authorList>
            <person name="Komaki H."/>
            <person name="Tamura T."/>
        </authorList>
    </citation>
    <scope>NUCLEOTIDE SEQUENCE [LARGE SCALE GENOMIC DNA]</scope>
    <source>
        <strain evidence="3 4">NBRC 12839</strain>
    </source>
</reference>
<dbReference type="InterPro" id="IPR049513">
    <property type="entry name" value="TetR_C_40"/>
</dbReference>
<dbReference type="Pfam" id="PF21306">
    <property type="entry name" value="TetR_C_40"/>
    <property type="match status" value="1"/>
</dbReference>
<keyword evidence="4" id="KW-1185">Reference proteome</keyword>
<dbReference type="AlphaFoldDB" id="A0A4D4JYX3"/>
<feature type="domain" description="Tetracyclin repressor-like 40 C-terminal" evidence="2">
    <location>
        <begin position="23"/>
        <end position="86"/>
    </location>
</feature>
<dbReference type="Gene3D" id="1.10.357.10">
    <property type="entry name" value="Tetracycline Repressor, domain 2"/>
    <property type="match status" value="1"/>
</dbReference>
<gene>
    <name evidence="3" type="ORF">SANT12839_019140</name>
</gene>
<protein>
    <recommendedName>
        <fullName evidence="2">Tetracyclin repressor-like 40 C-terminal domain-containing protein</fullName>
    </recommendedName>
</protein>
<evidence type="ECO:0000313" key="4">
    <source>
        <dbReference type="Proteomes" id="UP000299290"/>
    </source>
</evidence>
<dbReference type="EMBL" id="BJHV01000001">
    <property type="protein sequence ID" value="GDY41032.1"/>
    <property type="molecule type" value="Genomic_DNA"/>
</dbReference>
<accession>A0A4D4JYX3</accession>
<dbReference type="RefSeq" id="WP_137964747.1">
    <property type="nucleotide sequence ID" value="NZ_BJHV01000001.1"/>
</dbReference>
<sequence length="92" mass="9628">MPRLVTRVPYPRPVTRGSPRPPASGRFAFPSAEIALSALGGSLLALLDLRLAQPDANGDEAAAAMAEMMLRMLGVPADEALDIADRPLPAHG</sequence>
<feature type="region of interest" description="Disordered" evidence="1">
    <location>
        <begin position="1"/>
        <end position="24"/>
    </location>
</feature>
<organism evidence="3 4">
    <name type="scientific">Streptomyces antimycoticus</name>
    <dbReference type="NCBI Taxonomy" id="68175"/>
    <lineage>
        <taxon>Bacteria</taxon>
        <taxon>Bacillati</taxon>
        <taxon>Actinomycetota</taxon>
        <taxon>Actinomycetes</taxon>
        <taxon>Kitasatosporales</taxon>
        <taxon>Streptomycetaceae</taxon>
        <taxon>Streptomyces</taxon>
        <taxon>Streptomyces violaceusniger group</taxon>
    </lineage>
</organism>
<proteinExistence type="predicted"/>
<dbReference type="Proteomes" id="UP000299290">
    <property type="component" value="Unassembled WGS sequence"/>
</dbReference>
<evidence type="ECO:0000259" key="2">
    <source>
        <dbReference type="Pfam" id="PF21306"/>
    </source>
</evidence>
<evidence type="ECO:0000256" key="1">
    <source>
        <dbReference type="SAM" id="MobiDB-lite"/>
    </source>
</evidence>
<name>A0A4D4JYX3_9ACTN</name>
<evidence type="ECO:0000313" key="3">
    <source>
        <dbReference type="EMBL" id="GDY41032.1"/>
    </source>
</evidence>
<comment type="caution">
    <text evidence="3">The sequence shown here is derived from an EMBL/GenBank/DDBJ whole genome shotgun (WGS) entry which is preliminary data.</text>
</comment>